<evidence type="ECO:0000313" key="2">
    <source>
        <dbReference type="EnsemblPlants" id="PGSC0003DMT400097571"/>
    </source>
</evidence>
<organism evidence="2 3">
    <name type="scientific">Solanum tuberosum</name>
    <name type="common">Potato</name>
    <dbReference type="NCBI Taxonomy" id="4113"/>
    <lineage>
        <taxon>Eukaryota</taxon>
        <taxon>Viridiplantae</taxon>
        <taxon>Streptophyta</taxon>
        <taxon>Embryophyta</taxon>
        <taxon>Tracheophyta</taxon>
        <taxon>Spermatophyta</taxon>
        <taxon>Magnoliopsida</taxon>
        <taxon>eudicotyledons</taxon>
        <taxon>Gunneridae</taxon>
        <taxon>Pentapetalae</taxon>
        <taxon>asterids</taxon>
        <taxon>lamiids</taxon>
        <taxon>Solanales</taxon>
        <taxon>Solanaceae</taxon>
        <taxon>Solanoideae</taxon>
        <taxon>Solaneae</taxon>
        <taxon>Solanum</taxon>
    </lineage>
</organism>
<dbReference type="EnsemblPlants" id="PGSC0003DMT400097571">
    <property type="protein sequence ID" value="PGSC0003DMT400097571"/>
    <property type="gene ID" value="PGSC0003DMG400047142"/>
</dbReference>
<sequence length="72" mass="7810">MSMVFRTMKILDMPVDPDMPSATTRDEVRTEEVVDAEYTAMVRSSFADTPGTDAQDQSVAPGIDAPTDGEIV</sequence>
<dbReference type="Gramene" id="PGSC0003DMT400097571">
    <property type="protein sequence ID" value="PGSC0003DMT400097571"/>
    <property type="gene ID" value="PGSC0003DMG400047142"/>
</dbReference>
<name>M1E0X4_SOLTU</name>
<keyword evidence="3" id="KW-1185">Reference proteome</keyword>
<dbReference type="Proteomes" id="UP000011115">
    <property type="component" value="Unassembled WGS sequence"/>
</dbReference>
<reference evidence="3" key="1">
    <citation type="journal article" date="2011" name="Nature">
        <title>Genome sequence and analysis of the tuber crop potato.</title>
        <authorList>
            <consortium name="The Potato Genome Sequencing Consortium"/>
        </authorList>
    </citation>
    <scope>NUCLEOTIDE SEQUENCE [LARGE SCALE GENOMIC DNA]</scope>
    <source>
        <strain evidence="3">cv. DM1-3 516 R44</strain>
    </source>
</reference>
<evidence type="ECO:0000313" key="3">
    <source>
        <dbReference type="Proteomes" id="UP000011115"/>
    </source>
</evidence>
<dbReference type="InParanoid" id="M1E0X4"/>
<dbReference type="HOGENOM" id="CLU_029307_11_1_1"/>
<reference evidence="2" key="2">
    <citation type="submission" date="2015-06" db="UniProtKB">
        <authorList>
            <consortium name="EnsemblPlants"/>
        </authorList>
    </citation>
    <scope>IDENTIFICATION</scope>
    <source>
        <strain evidence="2">DM1-3 516 R44</strain>
    </source>
</reference>
<evidence type="ECO:0008006" key="4">
    <source>
        <dbReference type="Google" id="ProtNLM"/>
    </source>
</evidence>
<proteinExistence type="predicted"/>
<dbReference type="PaxDb" id="4113-PGSC0003DMT400097571"/>
<dbReference type="AlphaFoldDB" id="M1E0X4"/>
<feature type="region of interest" description="Disordered" evidence="1">
    <location>
        <begin position="47"/>
        <end position="72"/>
    </location>
</feature>
<evidence type="ECO:0000256" key="1">
    <source>
        <dbReference type="SAM" id="MobiDB-lite"/>
    </source>
</evidence>
<accession>M1E0X4</accession>
<protein>
    <recommendedName>
        <fullName evidence="4">Polyprotein protein</fullName>
    </recommendedName>
</protein>